<dbReference type="EMBL" id="SCWB01000014">
    <property type="protein sequence ID" value="TDM07488.1"/>
    <property type="molecule type" value="Genomic_DNA"/>
</dbReference>
<evidence type="ECO:0000256" key="2">
    <source>
        <dbReference type="ARBA" id="ARBA00005297"/>
    </source>
</evidence>
<keyword evidence="4 7" id="KW-0413">Isomerase</keyword>
<proteinExistence type="inferred from homology"/>
<evidence type="ECO:0000256" key="5">
    <source>
        <dbReference type="ARBA" id="ARBA00041564"/>
    </source>
</evidence>
<accession>A0A4R6BTL5</accession>
<feature type="domain" description="Chorismate-utilising enzyme C-terminal" evidence="6">
    <location>
        <begin position="173"/>
        <end position="418"/>
    </location>
</feature>
<reference evidence="7 8" key="1">
    <citation type="submission" date="2019-01" db="EMBL/GenBank/DDBJ databases">
        <title>Draft genome sequences of the type strains of six Macrococcus species.</title>
        <authorList>
            <person name="Mazhar S."/>
            <person name="Altermann E."/>
            <person name="Hill C."/>
            <person name="Mcauliffe O."/>
        </authorList>
    </citation>
    <scope>NUCLEOTIDE SEQUENCE [LARGE SCALE GENOMIC DNA]</scope>
    <source>
        <strain evidence="7 8">CCM4815</strain>
    </source>
</reference>
<evidence type="ECO:0000313" key="7">
    <source>
        <dbReference type="EMBL" id="TDM07488.1"/>
    </source>
</evidence>
<dbReference type="PANTHER" id="PTHR42839:SF1">
    <property type="entry name" value="ISOCHORISMATE SYNTHASE MENF"/>
    <property type="match status" value="1"/>
</dbReference>
<comment type="catalytic activity">
    <reaction evidence="1">
        <text>chorismate = isochorismate</text>
        <dbReference type="Rhea" id="RHEA:18985"/>
        <dbReference type="ChEBI" id="CHEBI:29748"/>
        <dbReference type="ChEBI" id="CHEBI:29780"/>
        <dbReference type="EC" id="5.4.4.2"/>
    </reaction>
</comment>
<dbReference type="GO" id="GO:0008909">
    <property type="term" value="F:isochorismate synthase activity"/>
    <property type="evidence" value="ECO:0007669"/>
    <property type="project" value="UniProtKB-EC"/>
</dbReference>
<dbReference type="EC" id="5.4.4.2" evidence="3"/>
<name>A0A4R6BTL5_9STAP</name>
<dbReference type="GO" id="GO:0009697">
    <property type="term" value="P:salicylic acid biosynthetic process"/>
    <property type="evidence" value="ECO:0007669"/>
    <property type="project" value="TreeGrafter"/>
</dbReference>
<dbReference type="AlphaFoldDB" id="A0A4R6BTL5"/>
<sequence>MKEAESEMMEDYTSRRTIYQIQWDKEILPYQLFNLYQEYAGSRYFFMTKEKDEWLLGLGVEKLINVNHRSPSYVTQVFNKMLESCTVTGISPNLIRLFGGFQFDEGNNADFEGFGHSHFIWPKIQVLFKDKCYYLSFTNMETSAVEDFLSKLDRTIATAQLPQVVEHHNVNEELFLANVRRAVGDMSNGLLSKVVLSRRKKVLLASAIDNSTLIRRGFHDHEHSYFVLLEHGARTYVSRTPEQLVKVTGNHLATNAIAGTMSAKFADAKERLLRDHKNLKEHQIVVGSIEDDLKPYTSELTVPAAPDILSNRYFYHLYTPISGTIKNSDILTLTQAMHPTPALGGFPKAEAAEFIQQVEGNRGFYGAPIGYIDAQMDGEFVVAIRSMVLAGNEAVLYAGCGIVQDSRPEEELYETEIKFKPMLQLLGVSQ</sequence>
<dbReference type="InterPro" id="IPR015890">
    <property type="entry name" value="Chorismate_C"/>
</dbReference>
<evidence type="ECO:0000259" key="6">
    <source>
        <dbReference type="Pfam" id="PF00425"/>
    </source>
</evidence>
<dbReference type="Pfam" id="PF00425">
    <property type="entry name" value="Chorismate_bind"/>
    <property type="match status" value="1"/>
</dbReference>
<dbReference type="InterPro" id="IPR004561">
    <property type="entry name" value="IsoChor_synthase"/>
</dbReference>
<organism evidence="7 8">
    <name type="scientific">Macrococcus lamae</name>
    <dbReference type="NCBI Taxonomy" id="198484"/>
    <lineage>
        <taxon>Bacteria</taxon>
        <taxon>Bacillati</taxon>
        <taxon>Bacillota</taxon>
        <taxon>Bacilli</taxon>
        <taxon>Bacillales</taxon>
        <taxon>Staphylococcaceae</taxon>
        <taxon>Macrococcus</taxon>
    </lineage>
</organism>
<dbReference type="NCBIfam" id="TIGR00543">
    <property type="entry name" value="isochor_syn"/>
    <property type="match status" value="1"/>
</dbReference>
<dbReference type="Gene3D" id="3.60.120.10">
    <property type="entry name" value="Anthranilate synthase"/>
    <property type="match status" value="1"/>
</dbReference>
<evidence type="ECO:0000256" key="1">
    <source>
        <dbReference type="ARBA" id="ARBA00000799"/>
    </source>
</evidence>
<dbReference type="PANTHER" id="PTHR42839">
    <property type="entry name" value="ISOCHORISMATE SYNTHASE ENTC"/>
    <property type="match status" value="1"/>
</dbReference>
<dbReference type="OrthoDB" id="9803598at2"/>
<protein>
    <recommendedName>
        <fullName evidence="3">isochorismate synthase</fullName>
        <ecNumber evidence="3">5.4.4.2</ecNumber>
    </recommendedName>
    <alternativeName>
        <fullName evidence="5">Isochorismate mutase</fullName>
    </alternativeName>
</protein>
<comment type="similarity">
    <text evidence="2">Belongs to the isochorismate synthase family.</text>
</comment>
<dbReference type="Proteomes" id="UP000294802">
    <property type="component" value="Unassembled WGS sequence"/>
</dbReference>
<comment type="caution">
    <text evidence="7">The sequence shown here is derived from an EMBL/GenBank/DDBJ whole genome shotgun (WGS) entry which is preliminary data.</text>
</comment>
<evidence type="ECO:0000313" key="8">
    <source>
        <dbReference type="Proteomes" id="UP000294802"/>
    </source>
</evidence>
<gene>
    <name evidence="7" type="ORF">ERX29_08620</name>
</gene>
<evidence type="ECO:0000256" key="4">
    <source>
        <dbReference type="ARBA" id="ARBA00023235"/>
    </source>
</evidence>
<dbReference type="SUPFAM" id="SSF56322">
    <property type="entry name" value="ADC synthase"/>
    <property type="match status" value="1"/>
</dbReference>
<evidence type="ECO:0000256" key="3">
    <source>
        <dbReference type="ARBA" id="ARBA00012824"/>
    </source>
</evidence>
<keyword evidence="8" id="KW-1185">Reference proteome</keyword>
<dbReference type="RefSeq" id="WP_133444279.1">
    <property type="nucleotide sequence ID" value="NZ_SCWB01000014.1"/>
</dbReference>
<dbReference type="InterPro" id="IPR005801">
    <property type="entry name" value="ADC_synthase"/>
</dbReference>